<keyword evidence="5" id="KW-1185">Reference proteome</keyword>
<protein>
    <submittedName>
        <fullName evidence="4">L-dopachrome tautomerase-related protein</fullName>
    </submittedName>
</protein>
<gene>
    <name evidence="4" type="ORF">ABC977_14825</name>
</gene>
<keyword evidence="2" id="KW-0964">Secreted</keyword>
<evidence type="ECO:0000313" key="5">
    <source>
        <dbReference type="Proteomes" id="UP001564408"/>
    </source>
</evidence>
<dbReference type="Proteomes" id="UP001564408">
    <property type="component" value="Unassembled WGS sequence"/>
</dbReference>
<feature type="region of interest" description="Disordered" evidence="3">
    <location>
        <begin position="1"/>
        <end position="22"/>
    </location>
</feature>
<dbReference type="Pfam" id="PF03022">
    <property type="entry name" value="MRJP"/>
    <property type="match status" value="1"/>
</dbReference>
<dbReference type="EMBL" id="JBDKXB010000025">
    <property type="protein sequence ID" value="MEY6433676.1"/>
    <property type="molecule type" value="Genomic_DNA"/>
</dbReference>
<feature type="compositionally biased region" description="Basic residues" evidence="3">
    <location>
        <begin position="7"/>
        <end position="17"/>
    </location>
</feature>
<evidence type="ECO:0000313" key="4">
    <source>
        <dbReference type="EMBL" id="MEY6433676.1"/>
    </source>
</evidence>
<proteinExistence type="predicted"/>
<dbReference type="InterPro" id="IPR017996">
    <property type="entry name" value="MRJP/yellow-related"/>
</dbReference>
<reference evidence="4 5" key="1">
    <citation type="submission" date="2024-05" db="EMBL/GenBank/DDBJ databases">
        <title>Genome Sequence and Characterization of the New Strain Purple Sulfur Bacterium of Genus Thioalkalicoccus.</title>
        <authorList>
            <person name="Bryantseva I.A."/>
            <person name="Kyndt J.A."/>
            <person name="Imhoff J.F."/>
        </authorList>
    </citation>
    <scope>NUCLEOTIDE SEQUENCE [LARGE SCALE GENOMIC DNA]</scope>
    <source>
        <strain evidence="4 5">Um2</strain>
    </source>
</reference>
<evidence type="ECO:0000256" key="2">
    <source>
        <dbReference type="ARBA" id="ARBA00022525"/>
    </source>
</evidence>
<dbReference type="InterPro" id="IPR011045">
    <property type="entry name" value="N2O_reductase_N"/>
</dbReference>
<comment type="caution">
    <text evidence="4">The sequence shown here is derived from an EMBL/GenBank/DDBJ whole genome shotgun (WGS) entry which is preliminary data.</text>
</comment>
<organism evidence="4 5">
    <name type="scientific">Thioalkalicoccus limnaeus</name>
    <dbReference type="NCBI Taxonomy" id="120681"/>
    <lineage>
        <taxon>Bacteria</taxon>
        <taxon>Pseudomonadati</taxon>
        <taxon>Pseudomonadota</taxon>
        <taxon>Gammaproteobacteria</taxon>
        <taxon>Chromatiales</taxon>
        <taxon>Chromatiaceae</taxon>
        <taxon>Thioalkalicoccus</taxon>
    </lineage>
</organism>
<evidence type="ECO:0000256" key="3">
    <source>
        <dbReference type="SAM" id="MobiDB-lite"/>
    </source>
</evidence>
<dbReference type="Gene3D" id="2.120.10.30">
    <property type="entry name" value="TolB, C-terminal domain"/>
    <property type="match status" value="1"/>
</dbReference>
<name>A0ABV4BGM0_9GAMM</name>
<sequence>MTFGRRGSNRVRSRKASQRGLPTIRCAMPIRPLPDLLEGDGRTRRRFDGRPAEILGQDGEPFRPRVGINPFAIDANGEWLYFGPMTGETMYRIHTADQRDPGLDRAQLSDRVERYADKPIGDGISVDVAGNIYISAITDHAIGVIGTDRRYEVLFEDDERLLWPDAFSYGPDGKMYVVANQLHLGPVLNAGEDETKPPYYILRFKPQAPGTVGR</sequence>
<evidence type="ECO:0000256" key="1">
    <source>
        <dbReference type="ARBA" id="ARBA00004613"/>
    </source>
</evidence>
<accession>A0ABV4BGM0</accession>
<dbReference type="RefSeq" id="WP_369668061.1">
    <property type="nucleotide sequence ID" value="NZ_JBDKXB010000025.1"/>
</dbReference>
<comment type="subcellular location">
    <subcellularLocation>
        <location evidence="1">Secreted</location>
    </subcellularLocation>
</comment>
<dbReference type="SUPFAM" id="SSF50974">
    <property type="entry name" value="Nitrous oxide reductase, N-terminal domain"/>
    <property type="match status" value="1"/>
</dbReference>
<dbReference type="InterPro" id="IPR011042">
    <property type="entry name" value="6-blade_b-propeller_TolB-like"/>
</dbReference>